<name>A0A191UR76_NILLU</name>
<keyword evidence="2" id="KW-0436">Ligase</keyword>
<dbReference type="PROSITE" id="PS50975">
    <property type="entry name" value="ATP_GRASP"/>
    <property type="match status" value="1"/>
</dbReference>
<dbReference type="SUPFAM" id="SSF52440">
    <property type="entry name" value="PreATP-grasp domain"/>
    <property type="match status" value="1"/>
</dbReference>
<dbReference type="OrthoDB" id="196847at2759"/>
<dbReference type="GO" id="GO:0005739">
    <property type="term" value="C:mitochondrion"/>
    <property type="evidence" value="ECO:0007669"/>
    <property type="project" value="TreeGrafter"/>
</dbReference>
<dbReference type="GO" id="GO:0005524">
    <property type="term" value="F:ATP binding"/>
    <property type="evidence" value="ECO:0007669"/>
    <property type="project" value="UniProtKB-UniRule"/>
</dbReference>
<evidence type="ECO:0000256" key="5">
    <source>
        <dbReference type="ARBA" id="ARBA00023267"/>
    </source>
</evidence>
<feature type="domain" description="ATP-grasp" evidence="7">
    <location>
        <begin position="145"/>
        <end position="343"/>
    </location>
</feature>
<dbReference type="GO" id="GO:0004485">
    <property type="term" value="F:methylcrotonoyl-CoA carboxylase activity"/>
    <property type="evidence" value="ECO:0007669"/>
    <property type="project" value="TreeGrafter"/>
</dbReference>
<evidence type="ECO:0000313" key="9">
    <source>
        <dbReference type="EMBL" id="ANJ04671.1"/>
    </source>
</evidence>
<protein>
    <submittedName>
        <fullName evidence="9">Methylcrotonoyl-CoA carboxylase subunit alpha</fullName>
    </submittedName>
</protein>
<keyword evidence="5" id="KW-0092">Biotin</keyword>
<reference evidence="9" key="2">
    <citation type="journal article" date="2016" name="J. Proteome Res.">
        <title>Screening and Functional Analyses of Nilaparvata lugens Salivary Proteome.</title>
        <authorList>
            <person name="Huang H.J."/>
            <person name="Liu C.W."/>
            <person name="Huang X.H."/>
            <person name="Zhou X."/>
            <person name="Zhuo J.C."/>
            <person name="Zhang C.X."/>
            <person name="Bao Y.Y."/>
        </authorList>
    </citation>
    <scope>NUCLEOTIDE SEQUENCE</scope>
</reference>
<dbReference type="PANTHER" id="PTHR18866:SF33">
    <property type="entry name" value="METHYLCROTONOYL-COA CARBOXYLASE SUBUNIT ALPHA, MITOCHONDRIAL-RELATED"/>
    <property type="match status" value="1"/>
</dbReference>
<dbReference type="InterPro" id="IPR011054">
    <property type="entry name" value="Rudment_hybrid_motif"/>
</dbReference>
<dbReference type="FunFam" id="3.30.1490.20:FF:000003">
    <property type="entry name" value="acetyl-CoA carboxylase isoform X1"/>
    <property type="match status" value="1"/>
</dbReference>
<sequence length="490" mass="54571">MVPLDLKFRHTIILLRRYSSQVKKVDISKVLIANRGEIACRIIRTARRLGVKSVAVYSDADKNAMHVAMADEAFHIGPSPSSESYLKQEKLIEIAHRSHSHAIHPGYGFVSENADFAELCAKNGLIFIGPPASAIRKMGVKSTSKMIMESAGVPVIPGYHGEDQSESKLAEEAERIGFPLMIKAVLGGGGKGMRSTLSAATFREQLDSARREARKAFGDDAVLLERLVTSPRHVEVQVFADQRGNCVHLFERDCSVQRRHQKVLEEAPAPDISEELRDRLGQAGVRAAQAVGYVGAGTVEFIMDRNTKEFYFMEMNTRLQVEHPVTEMITGVDLVEWQLLVASGAELPKKQSDLSLRGHSFEGRVYAEDPANAFMPGAGPLLYLNLPQNDQHVRIETGVRQHDDVSVYYDPMIAKVVVWAEERRKALQTLDQVLSKFHVAGMATNIEFLRRLVQHEAIRRGDVHTGFIPEHENQLLAILEPSKRVLAEVC</sequence>
<dbReference type="InterPro" id="IPR005481">
    <property type="entry name" value="BC-like_N"/>
</dbReference>
<keyword evidence="3 6" id="KW-0547">Nucleotide-binding</keyword>
<keyword evidence="4 6" id="KW-0067">ATP-binding</keyword>
<evidence type="ECO:0000259" key="8">
    <source>
        <dbReference type="PROSITE" id="PS50979"/>
    </source>
</evidence>
<dbReference type="EMBL" id="KU365955">
    <property type="protein sequence ID" value="ANJ04671.1"/>
    <property type="molecule type" value="mRNA"/>
</dbReference>
<evidence type="ECO:0000256" key="6">
    <source>
        <dbReference type="PROSITE-ProRule" id="PRU00409"/>
    </source>
</evidence>
<evidence type="ECO:0000256" key="2">
    <source>
        <dbReference type="ARBA" id="ARBA00022598"/>
    </source>
</evidence>
<dbReference type="AlphaFoldDB" id="A0A191UR76"/>
<dbReference type="SUPFAM" id="SSF51246">
    <property type="entry name" value="Rudiment single hybrid motif"/>
    <property type="match status" value="1"/>
</dbReference>
<dbReference type="InterPro" id="IPR005482">
    <property type="entry name" value="Biotin_COase_C"/>
</dbReference>
<reference evidence="9" key="1">
    <citation type="submission" date="2015-12" db="EMBL/GenBank/DDBJ databases">
        <authorList>
            <person name="Shamseldin A."/>
            <person name="Moawad H."/>
            <person name="Abd El-Rahim W.M."/>
            <person name="Sadowsky M.J."/>
        </authorList>
    </citation>
    <scope>NUCLEOTIDE SEQUENCE</scope>
</reference>
<comment type="cofactor">
    <cofactor evidence="1">
        <name>biotin</name>
        <dbReference type="ChEBI" id="CHEBI:57586"/>
    </cofactor>
</comment>
<dbReference type="Pfam" id="PF00289">
    <property type="entry name" value="Biotin_carb_N"/>
    <property type="match status" value="1"/>
</dbReference>
<evidence type="ECO:0000256" key="3">
    <source>
        <dbReference type="ARBA" id="ARBA00022741"/>
    </source>
</evidence>
<dbReference type="Pfam" id="PF02785">
    <property type="entry name" value="Biotin_carb_C"/>
    <property type="match status" value="1"/>
</dbReference>
<dbReference type="PROSITE" id="PS00867">
    <property type="entry name" value="CPSASE_2"/>
    <property type="match status" value="1"/>
</dbReference>
<dbReference type="SMART" id="SM00878">
    <property type="entry name" value="Biotin_carb_C"/>
    <property type="match status" value="1"/>
</dbReference>
<dbReference type="PROSITE" id="PS50979">
    <property type="entry name" value="BC"/>
    <property type="match status" value="1"/>
</dbReference>
<dbReference type="InterPro" id="IPR011764">
    <property type="entry name" value="Biotin_carboxylation_dom"/>
</dbReference>
<evidence type="ECO:0000256" key="4">
    <source>
        <dbReference type="ARBA" id="ARBA00022840"/>
    </source>
</evidence>
<dbReference type="FunFam" id="3.30.470.20:FF:000028">
    <property type="entry name" value="Methylcrotonoyl-CoA carboxylase subunit alpha, mitochondrial"/>
    <property type="match status" value="1"/>
</dbReference>
<dbReference type="InterPro" id="IPR016185">
    <property type="entry name" value="PreATP-grasp_dom_sf"/>
</dbReference>
<dbReference type="InterPro" id="IPR005479">
    <property type="entry name" value="CPAse_ATP-bd"/>
</dbReference>
<evidence type="ECO:0000259" key="7">
    <source>
        <dbReference type="PROSITE" id="PS50975"/>
    </source>
</evidence>
<proteinExistence type="evidence at transcript level"/>
<evidence type="ECO:0000256" key="1">
    <source>
        <dbReference type="ARBA" id="ARBA00001953"/>
    </source>
</evidence>
<dbReference type="FunFam" id="3.40.50.20:FF:000010">
    <property type="entry name" value="Propionyl-CoA carboxylase subunit alpha"/>
    <property type="match status" value="1"/>
</dbReference>
<dbReference type="InterPro" id="IPR011761">
    <property type="entry name" value="ATP-grasp"/>
</dbReference>
<organism evidence="9">
    <name type="scientific">Nilaparvata lugens</name>
    <name type="common">Brown planthopper</name>
    <dbReference type="NCBI Taxonomy" id="108931"/>
    <lineage>
        <taxon>Eukaryota</taxon>
        <taxon>Metazoa</taxon>
        <taxon>Ecdysozoa</taxon>
        <taxon>Arthropoda</taxon>
        <taxon>Hexapoda</taxon>
        <taxon>Insecta</taxon>
        <taxon>Pterygota</taxon>
        <taxon>Neoptera</taxon>
        <taxon>Paraneoptera</taxon>
        <taxon>Hemiptera</taxon>
        <taxon>Auchenorrhyncha</taxon>
        <taxon>Fulgoroidea</taxon>
        <taxon>Delphacidae</taxon>
        <taxon>Delphacinae</taxon>
        <taxon>Nilaparvata</taxon>
    </lineage>
</organism>
<dbReference type="Pfam" id="PF02786">
    <property type="entry name" value="CPSase_L_D2"/>
    <property type="match status" value="1"/>
</dbReference>
<dbReference type="PANTHER" id="PTHR18866">
    <property type="entry name" value="CARBOXYLASE:PYRUVATE/ACETYL-COA/PROPIONYL-COA CARBOXYLASE"/>
    <property type="match status" value="1"/>
</dbReference>
<dbReference type="Gene3D" id="3.30.470.20">
    <property type="entry name" value="ATP-grasp fold, B domain"/>
    <property type="match status" value="1"/>
</dbReference>
<dbReference type="SUPFAM" id="SSF56059">
    <property type="entry name" value="Glutathione synthetase ATP-binding domain-like"/>
    <property type="match status" value="1"/>
</dbReference>
<dbReference type="GO" id="GO:0046872">
    <property type="term" value="F:metal ion binding"/>
    <property type="evidence" value="ECO:0007669"/>
    <property type="project" value="InterPro"/>
</dbReference>
<dbReference type="InterPro" id="IPR050856">
    <property type="entry name" value="Biotin_carboxylase_complex"/>
</dbReference>
<accession>A0A191UR76</accession>
<feature type="domain" description="Biotin carboxylation" evidence="8">
    <location>
        <begin position="26"/>
        <end position="473"/>
    </location>
</feature>